<dbReference type="EMBL" id="CM037614">
    <property type="protein sequence ID" value="KAH8016067.1"/>
    <property type="molecule type" value="Genomic_DNA"/>
</dbReference>
<name>A0ACB8G983_9SAUR</name>
<gene>
    <name evidence="1" type="ORF">K3G42_011626</name>
</gene>
<evidence type="ECO:0000313" key="1">
    <source>
        <dbReference type="EMBL" id="KAH8016067.1"/>
    </source>
</evidence>
<keyword evidence="2" id="KW-1185">Reference proteome</keyword>
<sequence length="112" mass="11735">MYLGEMCAHCPPPKFQSTKGHSRTLRGFEVPLLPHPALSTYMSPTHSSGGGRALPKKLLGLVVGVTLLLLLPPVQQPCSGSANGGYSFIPLLSPAASTAVIGCRIKCSIIHT</sequence>
<protein>
    <submittedName>
        <fullName evidence="1">Uncharacterized protein</fullName>
    </submittedName>
</protein>
<organism evidence="1 2">
    <name type="scientific">Sphaerodactylus townsendi</name>
    <dbReference type="NCBI Taxonomy" id="933632"/>
    <lineage>
        <taxon>Eukaryota</taxon>
        <taxon>Metazoa</taxon>
        <taxon>Chordata</taxon>
        <taxon>Craniata</taxon>
        <taxon>Vertebrata</taxon>
        <taxon>Euteleostomi</taxon>
        <taxon>Lepidosauria</taxon>
        <taxon>Squamata</taxon>
        <taxon>Bifurcata</taxon>
        <taxon>Gekkota</taxon>
        <taxon>Sphaerodactylidae</taxon>
        <taxon>Sphaerodactylus</taxon>
    </lineage>
</organism>
<accession>A0ACB8G983</accession>
<dbReference type="Proteomes" id="UP000827872">
    <property type="component" value="Linkage Group LG01"/>
</dbReference>
<reference evidence="1" key="1">
    <citation type="submission" date="2021-08" db="EMBL/GenBank/DDBJ databases">
        <title>The first chromosome-level gecko genome reveals the dynamic sex chromosomes of Neotropical dwarf geckos (Sphaerodactylidae: Sphaerodactylus).</title>
        <authorList>
            <person name="Pinto B.J."/>
            <person name="Keating S.E."/>
            <person name="Gamble T."/>
        </authorList>
    </citation>
    <scope>NUCLEOTIDE SEQUENCE</scope>
    <source>
        <strain evidence="1">TG3544</strain>
    </source>
</reference>
<proteinExistence type="predicted"/>
<evidence type="ECO:0000313" key="2">
    <source>
        <dbReference type="Proteomes" id="UP000827872"/>
    </source>
</evidence>
<comment type="caution">
    <text evidence="1">The sequence shown here is derived from an EMBL/GenBank/DDBJ whole genome shotgun (WGS) entry which is preliminary data.</text>
</comment>